<feature type="active site" description="Proton acceptor" evidence="2">
    <location>
        <position position="182"/>
    </location>
</feature>
<dbReference type="PANTHER" id="PTHR30244">
    <property type="entry name" value="TRANSAMINASE"/>
    <property type="match status" value="1"/>
</dbReference>
<dbReference type="CDD" id="cd00616">
    <property type="entry name" value="AHBA_syn"/>
    <property type="match status" value="1"/>
</dbReference>
<comment type="similarity">
    <text evidence="1 4">Belongs to the DegT/DnrJ/EryC1 family.</text>
</comment>
<dbReference type="GO" id="GO:0099620">
    <property type="term" value="F:UDP-4-amino-4-deoxy-L-arabinose aminotransferase"/>
    <property type="evidence" value="ECO:0007669"/>
    <property type="project" value="UniProtKB-EC"/>
</dbReference>
<evidence type="ECO:0000313" key="5">
    <source>
        <dbReference type="EMBL" id="GFK94829.1"/>
    </source>
</evidence>
<dbReference type="PIRSF" id="PIRSF000390">
    <property type="entry name" value="PLP_StrS"/>
    <property type="match status" value="1"/>
</dbReference>
<dbReference type="Pfam" id="PF01041">
    <property type="entry name" value="DegT_DnrJ_EryC1"/>
    <property type="match status" value="1"/>
</dbReference>
<reference evidence="5 6" key="1">
    <citation type="submission" date="2020-04" db="EMBL/GenBank/DDBJ databases">
        <authorList>
            <consortium name="Desulfovibrio sp. FSS-1 genome sequencing consortium"/>
            <person name="Shimoshige H."/>
            <person name="Kobayashi H."/>
            <person name="Maekawa T."/>
        </authorList>
    </citation>
    <scope>NUCLEOTIDE SEQUENCE [LARGE SCALE GENOMIC DNA]</scope>
    <source>
        <strain evidence="5 6">SIID29052-01</strain>
    </source>
</reference>
<dbReference type="InterPro" id="IPR015421">
    <property type="entry name" value="PyrdxlP-dep_Trfase_major"/>
</dbReference>
<evidence type="ECO:0000256" key="3">
    <source>
        <dbReference type="PIRSR" id="PIRSR000390-2"/>
    </source>
</evidence>
<dbReference type="PANTHER" id="PTHR30244:SF34">
    <property type="entry name" value="DTDP-4-AMINO-4,6-DIDEOXYGALACTOSE TRANSAMINASE"/>
    <property type="match status" value="1"/>
</dbReference>
<dbReference type="Gene3D" id="3.90.1150.10">
    <property type="entry name" value="Aspartate Aminotransferase, domain 1"/>
    <property type="match status" value="1"/>
</dbReference>
<reference evidence="5 6" key="2">
    <citation type="submission" date="2020-05" db="EMBL/GenBank/DDBJ databases">
        <title>Draft genome sequence of Desulfovibrio sp. strainFSS-1.</title>
        <authorList>
            <person name="Shimoshige H."/>
            <person name="Kobayashi H."/>
            <person name="Maekawa T."/>
        </authorList>
    </citation>
    <scope>NUCLEOTIDE SEQUENCE [LARGE SCALE GENOMIC DNA]</scope>
    <source>
        <strain evidence="5 6">SIID29052-01</strain>
    </source>
</reference>
<dbReference type="GO" id="GO:0030170">
    <property type="term" value="F:pyridoxal phosphate binding"/>
    <property type="evidence" value="ECO:0007669"/>
    <property type="project" value="TreeGrafter"/>
</dbReference>
<dbReference type="Proteomes" id="UP000494245">
    <property type="component" value="Unassembled WGS sequence"/>
</dbReference>
<dbReference type="RefSeq" id="WP_173085279.1">
    <property type="nucleotide sequence ID" value="NZ_BLTE01000012.1"/>
</dbReference>
<feature type="modified residue" description="N6-(pyridoxal phosphate)lysine" evidence="3">
    <location>
        <position position="182"/>
    </location>
</feature>
<protein>
    <submittedName>
        <fullName evidence="5">UDP-4-amino-4-deoxy-L-arabinose--oxoglutarate aminotransferase</fullName>
        <ecNumber evidence="5">2.6.1.87</ecNumber>
    </submittedName>
</protein>
<dbReference type="InterPro" id="IPR000653">
    <property type="entry name" value="DegT/StrS_aminotransferase"/>
</dbReference>
<organism evidence="5 6">
    <name type="scientific">Fundidesulfovibrio magnetotacticus</name>
    <dbReference type="NCBI Taxonomy" id="2730080"/>
    <lineage>
        <taxon>Bacteria</taxon>
        <taxon>Pseudomonadati</taxon>
        <taxon>Thermodesulfobacteriota</taxon>
        <taxon>Desulfovibrionia</taxon>
        <taxon>Desulfovibrionales</taxon>
        <taxon>Desulfovibrionaceae</taxon>
        <taxon>Fundidesulfovibrio</taxon>
    </lineage>
</organism>
<accession>A0A6V8LXP5</accession>
<dbReference type="Gene3D" id="3.40.640.10">
    <property type="entry name" value="Type I PLP-dependent aspartate aminotransferase-like (Major domain)"/>
    <property type="match status" value="1"/>
</dbReference>
<dbReference type="AlphaFoldDB" id="A0A6V8LXP5"/>
<gene>
    <name evidence="5" type="primary">arnB_2</name>
    <name evidence="5" type="ORF">NNJEOMEG_02677</name>
</gene>
<keyword evidence="3 4" id="KW-0663">Pyridoxal phosphate</keyword>
<dbReference type="EC" id="2.6.1.87" evidence="5"/>
<evidence type="ECO:0000256" key="1">
    <source>
        <dbReference type="ARBA" id="ARBA00037999"/>
    </source>
</evidence>
<dbReference type="SUPFAM" id="SSF53383">
    <property type="entry name" value="PLP-dependent transferases"/>
    <property type="match status" value="1"/>
</dbReference>
<sequence length="368" mass="39737">MDIIPVANVVTTEEDARAVYEVVKSGWISKGKKVDAFEADFARVVGARHAIAVSNGTAALHVILAALGIGPGDEVVLPSLTFISTANAVLYLGATPVLVECAPDTYNVTPEILEAAVTPRTKALVPVDMNGMPVDYNAVLALGERLGIPVVSDSAESLGASYKGRRIGGVSPIGFFSFFPNKTVTTGEGGMITCSDDAFAERCRVLLNQGQEGRYNHVALGFNYRMTDIAAALGIVQLSRLDSIVAEKNNIVAAYREFLADAPGVSLPVEPAYVTQHSWYMFAVQVDEAIRDAVVAHLKDKGVDTRLSFPPIHNQPYYRERFGSKAEDLPVTWRTWRRLINLPIWPGLTREQIAYVAATLKEAVAACS</sequence>
<name>A0A6V8LXP5_9BACT</name>
<comment type="caution">
    <text evidence="5">The sequence shown here is derived from an EMBL/GenBank/DDBJ whole genome shotgun (WGS) entry which is preliminary data.</text>
</comment>
<dbReference type="EMBL" id="BLTE01000012">
    <property type="protein sequence ID" value="GFK94829.1"/>
    <property type="molecule type" value="Genomic_DNA"/>
</dbReference>
<keyword evidence="5" id="KW-0032">Aminotransferase</keyword>
<evidence type="ECO:0000313" key="6">
    <source>
        <dbReference type="Proteomes" id="UP000494245"/>
    </source>
</evidence>
<keyword evidence="6" id="KW-1185">Reference proteome</keyword>
<evidence type="ECO:0000256" key="4">
    <source>
        <dbReference type="RuleBase" id="RU004508"/>
    </source>
</evidence>
<dbReference type="InterPro" id="IPR015424">
    <property type="entry name" value="PyrdxlP-dep_Trfase"/>
</dbReference>
<proteinExistence type="inferred from homology"/>
<keyword evidence="5" id="KW-0808">Transferase</keyword>
<dbReference type="GO" id="GO:0000271">
    <property type="term" value="P:polysaccharide biosynthetic process"/>
    <property type="evidence" value="ECO:0007669"/>
    <property type="project" value="TreeGrafter"/>
</dbReference>
<dbReference type="InterPro" id="IPR015422">
    <property type="entry name" value="PyrdxlP-dep_Trfase_small"/>
</dbReference>
<evidence type="ECO:0000256" key="2">
    <source>
        <dbReference type="PIRSR" id="PIRSR000390-1"/>
    </source>
</evidence>